<dbReference type="Pfam" id="PF00501">
    <property type="entry name" value="AMP-binding"/>
    <property type="match status" value="1"/>
</dbReference>
<reference evidence="4" key="1">
    <citation type="submission" date="2019-06" db="EMBL/GenBank/DDBJ databases">
        <title>The complete genome of Emcibacter congregatus ZYLT.</title>
        <authorList>
            <person name="Zhao Z."/>
        </authorList>
    </citation>
    <scope>NUCLEOTIDE SEQUENCE [LARGE SCALE GENOMIC DNA]</scope>
    <source>
        <strain evidence="4">MCCC 1A06723</strain>
    </source>
</reference>
<dbReference type="InterPro" id="IPR042099">
    <property type="entry name" value="ANL_N_sf"/>
</dbReference>
<dbReference type="InterPro" id="IPR025110">
    <property type="entry name" value="AMP-bd_C"/>
</dbReference>
<dbReference type="InterPro" id="IPR045851">
    <property type="entry name" value="AMP-bd_C_sf"/>
</dbReference>
<dbReference type="EMBL" id="VFIY01000018">
    <property type="protein sequence ID" value="TPD57891.1"/>
    <property type="molecule type" value="Genomic_DNA"/>
</dbReference>
<name>A0A501PCW7_9PROT</name>
<dbReference type="Gene3D" id="3.40.50.12780">
    <property type="entry name" value="N-terminal domain of ligase-like"/>
    <property type="match status" value="1"/>
</dbReference>
<comment type="caution">
    <text evidence="3">The sequence shown here is derived from an EMBL/GenBank/DDBJ whole genome shotgun (WGS) entry which is preliminary data.</text>
</comment>
<keyword evidence="3" id="KW-0436">Ligase</keyword>
<dbReference type="RefSeq" id="WP_139942207.1">
    <property type="nucleotide sequence ID" value="NZ_JBHSYP010000005.1"/>
</dbReference>
<organism evidence="3 4">
    <name type="scientific">Emcibacter nanhaiensis</name>
    <dbReference type="NCBI Taxonomy" id="1505037"/>
    <lineage>
        <taxon>Bacteria</taxon>
        <taxon>Pseudomonadati</taxon>
        <taxon>Pseudomonadota</taxon>
        <taxon>Alphaproteobacteria</taxon>
        <taxon>Emcibacterales</taxon>
        <taxon>Emcibacteraceae</taxon>
        <taxon>Emcibacter</taxon>
    </lineage>
</organism>
<proteinExistence type="predicted"/>
<dbReference type="AlphaFoldDB" id="A0A501PCW7"/>
<gene>
    <name evidence="3" type="ORF">FIV46_17490</name>
</gene>
<dbReference type="Proteomes" id="UP000319148">
    <property type="component" value="Unassembled WGS sequence"/>
</dbReference>
<feature type="domain" description="AMP-dependent synthetase/ligase" evidence="1">
    <location>
        <begin position="7"/>
        <end position="378"/>
    </location>
</feature>
<evidence type="ECO:0000313" key="4">
    <source>
        <dbReference type="Proteomes" id="UP000319148"/>
    </source>
</evidence>
<accession>A0A501PCW7</accession>
<dbReference type="GO" id="GO:0016405">
    <property type="term" value="F:CoA-ligase activity"/>
    <property type="evidence" value="ECO:0007669"/>
    <property type="project" value="TreeGrafter"/>
</dbReference>
<evidence type="ECO:0000259" key="2">
    <source>
        <dbReference type="Pfam" id="PF13193"/>
    </source>
</evidence>
<evidence type="ECO:0000259" key="1">
    <source>
        <dbReference type="Pfam" id="PF00501"/>
    </source>
</evidence>
<evidence type="ECO:0000313" key="3">
    <source>
        <dbReference type="EMBL" id="TPD57891.1"/>
    </source>
</evidence>
<sequence>MRSIDYFDKGVERAGDRPAFIEGDMSMTFKELQAETYRFAAAMAADGAAYQSTVALYAPNHWSVLIALLGLWRFGAKWVPVNARNSVDTNIQFLNYVRCERLFYHSSMTEEVEEMLANIPSFTTAVCLDKPNGDHPSLEQFMKRGEGVDWQEKCDAFGNLDEIVGLFATGGTTGPSKGVNVTNLGWGTMLSTASCYWDVPDIEPVCLVTAPMTHAAGPVTVATMSIGATQVILPGFDAGKVLEAIEKHKVTHIYLPPTALYILMDHPDLNKYDLSSLKIFLLVGSPVAPEKLRQAVEIFGPCMCQCYGQVESPMITTWLDPATVARAAAGDHPERLASCGRATPHVRVGIMDDDGNLLPPGERGEIVSRGPLVSHSYFEKPEATEEVRTFGWHHTGDVAYRDEEGFFYIVDRKKDMIVTGGFNVYSAEVEACILELPQILECAVIGIPHEKWGEAVTAICVLAEGESISEEDVIAHCKTRLGGVKAPKKVEFWTELPKTPANKLDKKTIRQKFWGDSDRNVG</sequence>
<keyword evidence="4" id="KW-1185">Reference proteome</keyword>
<feature type="domain" description="AMP-binding enzyme C-terminal" evidence="2">
    <location>
        <begin position="428"/>
        <end position="503"/>
    </location>
</feature>
<dbReference type="SUPFAM" id="SSF56801">
    <property type="entry name" value="Acetyl-CoA synthetase-like"/>
    <property type="match status" value="1"/>
</dbReference>
<dbReference type="Pfam" id="PF13193">
    <property type="entry name" value="AMP-binding_C"/>
    <property type="match status" value="1"/>
</dbReference>
<dbReference type="OrthoDB" id="7056261at2"/>
<dbReference type="InterPro" id="IPR000873">
    <property type="entry name" value="AMP-dep_synth/lig_dom"/>
</dbReference>
<dbReference type="PANTHER" id="PTHR24096">
    <property type="entry name" value="LONG-CHAIN-FATTY-ACID--COA LIGASE"/>
    <property type="match status" value="1"/>
</dbReference>
<dbReference type="Gene3D" id="3.30.300.30">
    <property type="match status" value="1"/>
</dbReference>
<protein>
    <submittedName>
        <fullName evidence="3">Long-chain fatty acid--CoA ligase</fullName>
    </submittedName>
</protein>